<gene>
    <name evidence="1" type="ORF">Terrestrivirus4_81</name>
</gene>
<sequence length="142" mass="16829">MEEAKKSVLNRATELQINQMFAQQLSEHFIDPQFLYDFSYLSECMCITKEDLVKHFLKNKKHIWLQRADFKYKISENAYIDGKIDNNISLSLDTIMCLCAHINTERSKQFMEYCRETRKYLFMTAEECNLPGLNMGDVILYT</sequence>
<dbReference type="EMBL" id="MK071982">
    <property type="protein sequence ID" value="AYV76033.1"/>
    <property type="molecule type" value="Genomic_DNA"/>
</dbReference>
<organism evidence="1">
    <name type="scientific">Terrestrivirus sp</name>
    <dbReference type="NCBI Taxonomy" id="2487775"/>
    <lineage>
        <taxon>Viruses</taxon>
        <taxon>Varidnaviria</taxon>
        <taxon>Bamfordvirae</taxon>
        <taxon>Nucleocytoviricota</taxon>
        <taxon>Megaviricetes</taxon>
        <taxon>Imitervirales</taxon>
        <taxon>Mimiviridae</taxon>
        <taxon>Klosneuvirinae</taxon>
    </lineage>
</organism>
<protein>
    <submittedName>
        <fullName evidence="1">Uncharacterized protein</fullName>
    </submittedName>
</protein>
<evidence type="ECO:0000313" key="1">
    <source>
        <dbReference type="EMBL" id="AYV76033.1"/>
    </source>
</evidence>
<proteinExistence type="predicted"/>
<accession>A0A3G4ZR05</accession>
<reference evidence="1" key="1">
    <citation type="submission" date="2018-10" db="EMBL/GenBank/DDBJ databases">
        <title>Hidden diversity of soil giant viruses.</title>
        <authorList>
            <person name="Schulz F."/>
            <person name="Alteio L."/>
            <person name="Goudeau D."/>
            <person name="Ryan E.M."/>
            <person name="Malmstrom R.R."/>
            <person name="Blanchard J."/>
            <person name="Woyke T."/>
        </authorList>
    </citation>
    <scope>NUCLEOTIDE SEQUENCE</scope>
    <source>
        <strain evidence="1">TEV1</strain>
    </source>
</reference>
<name>A0A3G4ZR05_9VIRU</name>